<protein>
    <submittedName>
        <fullName evidence="4">Terminase</fullName>
    </submittedName>
</protein>
<feature type="compositionally biased region" description="Basic and acidic residues" evidence="2">
    <location>
        <begin position="94"/>
        <end position="114"/>
    </location>
</feature>
<dbReference type="Proteomes" id="UP000094741">
    <property type="component" value="Unassembled WGS sequence"/>
</dbReference>
<accession>A0A1E5B9Z9</accession>
<dbReference type="eggNOG" id="COG4373">
    <property type="taxonomic scope" value="Bacteria"/>
</dbReference>
<evidence type="ECO:0000256" key="1">
    <source>
        <dbReference type="ARBA" id="ARBA00022612"/>
    </source>
</evidence>
<dbReference type="EMBL" id="AJYQ02000137">
    <property type="protein sequence ID" value="OEE30732.1"/>
    <property type="molecule type" value="Genomic_DNA"/>
</dbReference>
<dbReference type="Gene3D" id="3.40.50.300">
    <property type="entry name" value="P-loop containing nucleotide triphosphate hydrolases"/>
    <property type="match status" value="1"/>
</dbReference>
<keyword evidence="1" id="KW-1188">Viral release from host cell</keyword>
<dbReference type="Pfam" id="PF03237">
    <property type="entry name" value="Terminase_6N"/>
    <property type="match status" value="1"/>
</dbReference>
<dbReference type="RefSeq" id="WP_017041888.1">
    <property type="nucleotide sequence ID" value="NZ_AJYQ02000137.1"/>
</dbReference>
<evidence type="ECO:0000313" key="4">
    <source>
        <dbReference type="EMBL" id="OEE30732.1"/>
    </source>
</evidence>
<dbReference type="Gene3D" id="3.30.420.240">
    <property type="match status" value="1"/>
</dbReference>
<evidence type="ECO:0000256" key="2">
    <source>
        <dbReference type="SAM" id="MobiDB-lite"/>
    </source>
</evidence>
<reference evidence="4 5" key="1">
    <citation type="journal article" date="2012" name="Science">
        <title>Ecological populations of bacteria act as socially cohesive units of antibiotic production and resistance.</title>
        <authorList>
            <person name="Cordero O.X."/>
            <person name="Wildschutte H."/>
            <person name="Kirkup B."/>
            <person name="Proehl S."/>
            <person name="Ngo L."/>
            <person name="Hussain F."/>
            <person name="Le Roux F."/>
            <person name="Mincer T."/>
            <person name="Polz M.F."/>
        </authorList>
    </citation>
    <scope>NUCLEOTIDE SEQUENCE [LARGE SCALE GENOMIC DNA]</scope>
    <source>
        <strain evidence="4 5">ZF-129</strain>
    </source>
</reference>
<dbReference type="Pfam" id="PF17289">
    <property type="entry name" value="Terminase_6C"/>
    <property type="match status" value="1"/>
</dbReference>
<dbReference type="InterPro" id="IPR035421">
    <property type="entry name" value="Terminase_6C"/>
</dbReference>
<dbReference type="InterPro" id="IPR027417">
    <property type="entry name" value="P-loop_NTPase"/>
</dbReference>
<gene>
    <name evidence="4" type="ORF">A1QO_15480</name>
</gene>
<dbReference type="OrthoDB" id="8553810at2"/>
<feature type="domain" description="Terminase large subunit gp17-like C-terminal" evidence="3">
    <location>
        <begin position="406"/>
        <end position="567"/>
    </location>
</feature>
<feature type="region of interest" description="Disordered" evidence="2">
    <location>
        <begin position="94"/>
        <end position="123"/>
    </location>
</feature>
<name>A0A1E5B9Z9_9VIBR</name>
<dbReference type="STRING" id="1187848.A1QO_15480"/>
<dbReference type="AlphaFoldDB" id="A0A1E5B9Z9"/>
<sequence length="585" mass="66697">MDTNVSSEALYTADQSRALALFLRQRKPPEIAEEVGVATRTVQKWIKQFDWATLRDDSPIELMLRQRIAYLMWGVDHKLECQERELKMLFEEQRKREEAENRRTRPASRSDGDKKRGRKSNKVKNDISGITKEMLDEYREKTFFGYQKEIHAHKQSDDINEIRFYLKSRQIGLSFYFAWEAFEDAVLSGDNQVFISASKKQAYIFKNYIRKFALELAGIDLKGKDDIELSNGANLIFCSTNVSSSQGFNGHMYWDEVFWIPRFGALDDYAGGMSIQAQYRTTYISTPSTMAHEAYPKWSGKKEDNIDLSHKALKDGALGPDYIFRQMITVDDAIAKGGDKLFNMEKLKRKYPVKEVFDNLLRCKFLDDSASFFALKALLACKTDTDLWQDVDHDKASPVGNAEVLVGYDPRGGGTGEGSDDAGLVVALKPKTKGGVFRTIEKLRLKGSSYEQQAETIRSITEKYNVVYLAMDTGGVGSAVAELVRKFYPALVELNYSPEMKRMMAYKAREIINNGRFLFDDDWDDLVHSFLMIRQQTTDKSGQVTFVSNRSKIGSHADLAWASMHVLAWEPIDVNADNDTSVTFF</sequence>
<evidence type="ECO:0000313" key="5">
    <source>
        <dbReference type="Proteomes" id="UP000094741"/>
    </source>
</evidence>
<comment type="caution">
    <text evidence="4">The sequence shown here is derived from an EMBL/GenBank/DDBJ whole genome shotgun (WGS) entry which is preliminary data.</text>
</comment>
<evidence type="ECO:0000259" key="3">
    <source>
        <dbReference type="Pfam" id="PF17289"/>
    </source>
</evidence>
<proteinExistence type="predicted"/>
<dbReference type="Pfam" id="PF13384">
    <property type="entry name" value="HTH_23"/>
    <property type="match status" value="1"/>
</dbReference>
<organism evidence="4 5">
    <name type="scientific">Vibrio genomosp. F10 str. ZF-129</name>
    <dbReference type="NCBI Taxonomy" id="1187848"/>
    <lineage>
        <taxon>Bacteria</taxon>
        <taxon>Pseudomonadati</taxon>
        <taxon>Pseudomonadota</taxon>
        <taxon>Gammaproteobacteria</taxon>
        <taxon>Vibrionales</taxon>
        <taxon>Vibrionaceae</taxon>
        <taxon>Vibrio</taxon>
    </lineage>
</organism>